<dbReference type="PIRSF" id="PIRSF000239">
    <property type="entry name" value="AHPC"/>
    <property type="match status" value="1"/>
</dbReference>
<evidence type="ECO:0000256" key="9">
    <source>
        <dbReference type="ARBA" id="ARBA00032824"/>
    </source>
</evidence>
<evidence type="ECO:0000256" key="12">
    <source>
        <dbReference type="ARBA" id="ARBA00049091"/>
    </source>
</evidence>
<comment type="caution">
    <text evidence="16">The sequence shown here is derived from an EMBL/GenBank/DDBJ whole genome shotgun (WGS) entry which is preliminary data.</text>
</comment>
<evidence type="ECO:0000313" key="16">
    <source>
        <dbReference type="EMBL" id="TWW08571.1"/>
    </source>
</evidence>
<feature type="signal peptide" evidence="14">
    <location>
        <begin position="1"/>
        <end position="19"/>
    </location>
</feature>
<evidence type="ECO:0000256" key="8">
    <source>
        <dbReference type="ARBA" id="ARBA00023284"/>
    </source>
</evidence>
<dbReference type="Gene3D" id="3.40.30.10">
    <property type="entry name" value="Glutaredoxin"/>
    <property type="match status" value="1"/>
</dbReference>
<dbReference type="InterPro" id="IPR036249">
    <property type="entry name" value="Thioredoxin-like_sf"/>
</dbReference>
<comment type="function">
    <text evidence="1">Thiol-specific peroxidase that catalyzes the reduction of hydrogen peroxide and organic hydroperoxides to water and alcohols, respectively. Plays a role in cell protection against oxidative stress by detoxifying peroxides and as sensor of hydrogen peroxide-mediated signaling events.</text>
</comment>
<dbReference type="InterPro" id="IPR013766">
    <property type="entry name" value="Thioredoxin_domain"/>
</dbReference>
<dbReference type="Proteomes" id="UP000321083">
    <property type="component" value="Unassembled WGS sequence"/>
</dbReference>
<evidence type="ECO:0000256" key="2">
    <source>
        <dbReference type="ARBA" id="ARBA00011245"/>
    </source>
</evidence>
<dbReference type="Pfam" id="PF00578">
    <property type="entry name" value="AhpC-TSA"/>
    <property type="match status" value="1"/>
</dbReference>
<feature type="domain" description="Thioredoxin" evidence="15">
    <location>
        <begin position="40"/>
        <end position="205"/>
    </location>
</feature>
<organism evidence="16 17">
    <name type="scientific">Planctomyces bekefii</name>
    <dbReference type="NCBI Taxonomy" id="1653850"/>
    <lineage>
        <taxon>Bacteria</taxon>
        <taxon>Pseudomonadati</taxon>
        <taxon>Planctomycetota</taxon>
        <taxon>Planctomycetia</taxon>
        <taxon>Planctomycetales</taxon>
        <taxon>Planctomycetaceae</taxon>
        <taxon>Planctomyces</taxon>
    </lineage>
</organism>
<dbReference type="EC" id="1.11.1.24" evidence="3"/>
<keyword evidence="14" id="KW-0732">Signal</keyword>
<gene>
    <name evidence="16" type="ORF">E3A20_23010</name>
</gene>
<reference evidence="16 17" key="1">
    <citation type="submission" date="2019-08" db="EMBL/GenBank/DDBJ databases">
        <title>100 year-old enigma solved: identification of Planctomyces bekefii, the type genus and species of the phylum Planctomycetes.</title>
        <authorList>
            <person name="Svetlana D.N."/>
            <person name="Overmann J."/>
        </authorList>
    </citation>
    <scope>NUCLEOTIDE SEQUENCE [LARGE SCALE GENOMIC DNA]</scope>
    <source>
        <strain evidence="16">Phe10_nw2017</strain>
    </source>
</reference>
<evidence type="ECO:0000256" key="4">
    <source>
        <dbReference type="ARBA" id="ARBA00022559"/>
    </source>
</evidence>
<dbReference type="InterPro" id="IPR000866">
    <property type="entry name" value="AhpC/TSA"/>
</dbReference>
<feature type="non-terminal residue" evidence="16">
    <location>
        <position position="1"/>
    </location>
</feature>
<evidence type="ECO:0000256" key="10">
    <source>
        <dbReference type="ARBA" id="ARBA00038489"/>
    </source>
</evidence>
<accession>A0A5C6M6B8</accession>
<evidence type="ECO:0000256" key="14">
    <source>
        <dbReference type="SAM" id="SignalP"/>
    </source>
</evidence>
<dbReference type="GO" id="GO:0008379">
    <property type="term" value="F:thioredoxin peroxidase activity"/>
    <property type="evidence" value="ECO:0007669"/>
    <property type="project" value="TreeGrafter"/>
</dbReference>
<comment type="catalytic activity">
    <reaction evidence="12">
        <text>a hydroperoxide + [thioredoxin]-dithiol = an alcohol + [thioredoxin]-disulfide + H2O</text>
        <dbReference type="Rhea" id="RHEA:62620"/>
        <dbReference type="Rhea" id="RHEA-COMP:10698"/>
        <dbReference type="Rhea" id="RHEA-COMP:10700"/>
        <dbReference type="ChEBI" id="CHEBI:15377"/>
        <dbReference type="ChEBI" id="CHEBI:29950"/>
        <dbReference type="ChEBI" id="CHEBI:30879"/>
        <dbReference type="ChEBI" id="CHEBI:35924"/>
        <dbReference type="ChEBI" id="CHEBI:50058"/>
        <dbReference type="EC" id="1.11.1.24"/>
    </reaction>
</comment>
<dbReference type="GO" id="GO:0005737">
    <property type="term" value="C:cytoplasm"/>
    <property type="evidence" value="ECO:0007669"/>
    <property type="project" value="TreeGrafter"/>
</dbReference>
<evidence type="ECO:0000256" key="3">
    <source>
        <dbReference type="ARBA" id="ARBA00013017"/>
    </source>
</evidence>
<keyword evidence="7" id="KW-1015">Disulfide bond</keyword>
<evidence type="ECO:0000256" key="1">
    <source>
        <dbReference type="ARBA" id="ARBA00003330"/>
    </source>
</evidence>
<evidence type="ECO:0000256" key="6">
    <source>
        <dbReference type="ARBA" id="ARBA00023002"/>
    </source>
</evidence>
<keyword evidence="6" id="KW-0560">Oxidoreductase</keyword>
<dbReference type="PANTHER" id="PTHR42801:SF4">
    <property type="entry name" value="AHPC_TSA FAMILY PROTEIN"/>
    <property type="match status" value="1"/>
</dbReference>
<keyword evidence="17" id="KW-1185">Reference proteome</keyword>
<dbReference type="EMBL" id="SRHE01000602">
    <property type="protein sequence ID" value="TWW08571.1"/>
    <property type="molecule type" value="Genomic_DNA"/>
</dbReference>
<proteinExistence type="inferred from homology"/>
<dbReference type="CDD" id="cd03017">
    <property type="entry name" value="PRX_BCP"/>
    <property type="match status" value="1"/>
</dbReference>
<dbReference type="SUPFAM" id="SSF52833">
    <property type="entry name" value="Thioredoxin-like"/>
    <property type="match status" value="1"/>
</dbReference>
<evidence type="ECO:0000259" key="15">
    <source>
        <dbReference type="PROSITE" id="PS51352"/>
    </source>
</evidence>
<keyword evidence="8" id="KW-0676">Redox-active center</keyword>
<dbReference type="PANTHER" id="PTHR42801">
    <property type="entry name" value="THIOREDOXIN-DEPENDENT PEROXIDE REDUCTASE"/>
    <property type="match status" value="1"/>
</dbReference>
<reference evidence="16 17" key="2">
    <citation type="submission" date="2019-08" db="EMBL/GenBank/DDBJ databases">
        <authorList>
            <person name="Henke P."/>
        </authorList>
    </citation>
    <scope>NUCLEOTIDE SEQUENCE [LARGE SCALE GENOMIC DNA]</scope>
    <source>
        <strain evidence="16">Phe10_nw2017</strain>
    </source>
</reference>
<dbReference type="InterPro" id="IPR024706">
    <property type="entry name" value="Peroxiredoxin_AhpC-typ"/>
</dbReference>
<evidence type="ECO:0000313" key="17">
    <source>
        <dbReference type="Proteomes" id="UP000321083"/>
    </source>
</evidence>
<dbReference type="PROSITE" id="PS51352">
    <property type="entry name" value="THIOREDOXIN_2"/>
    <property type="match status" value="1"/>
</dbReference>
<sequence>LVIFSLLLPLLVPVRGILAADDPSRPLPSGAFASVPDLTLREGDAAPAFQAISTSGQIWKSDDFVGKKYVVVFFFPAAFTSGCTQQACLYRDQLQALQAEGIEVVGVSGDLPPGQQLFHRHHSLNFSLLSDAEGKVARQFGVPVRAGDRITRTVDGADYVLARGVTASRWTFIIGKDGKVARKNTAVDPEKDALNVLETIRRLTAAAE</sequence>
<dbReference type="InterPro" id="IPR050924">
    <property type="entry name" value="Peroxiredoxin_BCP/PrxQ"/>
</dbReference>
<comment type="similarity">
    <text evidence="10">Belongs to the peroxiredoxin family. BCP/PrxQ subfamily.</text>
</comment>
<dbReference type="GO" id="GO:0045454">
    <property type="term" value="P:cell redox homeostasis"/>
    <property type="evidence" value="ECO:0007669"/>
    <property type="project" value="TreeGrafter"/>
</dbReference>
<evidence type="ECO:0000256" key="5">
    <source>
        <dbReference type="ARBA" id="ARBA00022862"/>
    </source>
</evidence>
<keyword evidence="4" id="KW-0575">Peroxidase</keyword>
<dbReference type="GO" id="GO:0034599">
    <property type="term" value="P:cellular response to oxidative stress"/>
    <property type="evidence" value="ECO:0007669"/>
    <property type="project" value="TreeGrafter"/>
</dbReference>
<name>A0A5C6M6B8_9PLAN</name>
<evidence type="ECO:0000256" key="7">
    <source>
        <dbReference type="ARBA" id="ARBA00023157"/>
    </source>
</evidence>
<feature type="active site" description="Cysteine sulfenic acid (-SOH) intermediate; for peroxidase activity" evidence="13">
    <location>
        <position position="83"/>
    </location>
</feature>
<dbReference type="AlphaFoldDB" id="A0A5C6M6B8"/>
<protein>
    <recommendedName>
        <fullName evidence="3">thioredoxin-dependent peroxiredoxin</fullName>
        <ecNumber evidence="3">1.11.1.24</ecNumber>
    </recommendedName>
    <alternativeName>
        <fullName evidence="9">Thioredoxin peroxidase</fullName>
    </alternativeName>
    <alternativeName>
        <fullName evidence="11">Thioredoxin-dependent peroxiredoxin Bcp</fullName>
    </alternativeName>
</protein>
<keyword evidence="5" id="KW-0049">Antioxidant</keyword>
<evidence type="ECO:0000256" key="13">
    <source>
        <dbReference type="PIRSR" id="PIRSR000239-1"/>
    </source>
</evidence>
<comment type="subunit">
    <text evidence="2">Monomer.</text>
</comment>
<feature type="chain" id="PRO_5022757157" description="thioredoxin-dependent peroxiredoxin" evidence="14">
    <location>
        <begin position="20"/>
        <end position="208"/>
    </location>
</feature>
<evidence type="ECO:0000256" key="11">
    <source>
        <dbReference type="ARBA" id="ARBA00042639"/>
    </source>
</evidence>